<name>A0ABZ1W7T0_9ACTN</name>
<feature type="transmembrane region" description="Helical" evidence="8">
    <location>
        <begin position="122"/>
        <end position="139"/>
    </location>
</feature>
<evidence type="ECO:0000256" key="3">
    <source>
        <dbReference type="ARBA" id="ARBA00022475"/>
    </source>
</evidence>
<keyword evidence="5" id="KW-0029">Amino-acid transport</keyword>
<keyword evidence="3" id="KW-1003">Cell membrane</keyword>
<dbReference type="Proteomes" id="UP001432014">
    <property type="component" value="Chromosome"/>
</dbReference>
<dbReference type="InterPro" id="IPR043429">
    <property type="entry name" value="ArtM/GltK/GlnP/TcyL/YhdX-like"/>
</dbReference>
<comment type="similarity">
    <text evidence="8">Belongs to the binding-protein-dependent transport system permease family.</text>
</comment>
<feature type="transmembrane region" description="Helical" evidence="8">
    <location>
        <begin position="68"/>
        <end position="88"/>
    </location>
</feature>
<dbReference type="InterPro" id="IPR010065">
    <property type="entry name" value="AA_ABC_transptr_permease_3TM"/>
</dbReference>
<keyword evidence="7 8" id="KW-0472">Membrane</keyword>
<evidence type="ECO:0000256" key="4">
    <source>
        <dbReference type="ARBA" id="ARBA00022692"/>
    </source>
</evidence>
<reference evidence="11 12" key="1">
    <citation type="submission" date="2022-10" db="EMBL/GenBank/DDBJ databases">
        <title>The complete genomes of actinobacterial strains from the NBC collection.</title>
        <authorList>
            <person name="Joergensen T.S."/>
            <person name="Alvarez Arevalo M."/>
            <person name="Sterndorff E.B."/>
            <person name="Faurdal D."/>
            <person name="Vuksanovic O."/>
            <person name="Mourched A.-S."/>
            <person name="Charusanti P."/>
            <person name="Shaw S."/>
            <person name="Blin K."/>
            <person name="Weber T."/>
        </authorList>
    </citation>
    <scope>NUCLEOTIDE SEQUENCE [LARGE SCALE GENOMIC DNA]</scope>
    <source>
        <strain evidence="11 12">NBC_01247</strain>
    </source>
</reference>
<evidence type="ECO:0000256" key="7">
    <source>
        <dbReference type="ARBA" id="ARBA00023136"/>
    </source>
</evidence>
<feature type="domain" description="ABC transmembrane type-1" evidence="10">
    <location>
        <begin position="111"/>
        <end position="317"/>
    </location>
</feature>
<evidence type="ECO:0000256" key="2">
    <source>
        <dbReference type="ARBA" id="ARBA00022448"/>
    </source>
</evidence>
<dbReference type="CDD" id="cd06261">
    <property type="entry name" value="TM_PBP2"/>
    <property type="match status" value="1"/>
</dbReference>
<dbReference type="PROSITE" id="PS50928">
    <property type="entry name" value="ABC_TM1"/>
    <property type="match status" value="1"/>
</dbReference>
<dbReference type="EMBL" id="CP108482">
    <property type="protein sequence ID" value="WUS56886.1"/>
    <property type="molecule type" value="Genomic_DNA"/>
</dbReference>
<dbReference type="Gene3D" id="1.10.3720.10">
    <property type="entry name" value="MetI-like"/>
    <property type="match status" value="1"/>
</dbReference>
<dbReference type="Pfam" id="PF00528">
    <property type="entry name" value="BPD_transp_1"/>
    <property type="match status" value="1"/>
</dbReference>
<keyword evidence="4 8" id="KW-0812">Transmembrane</keyword>
<keyword evidence="2 8" id="KW-0813">Transport</keyword>
<dbReference type="PANTHER" id="PTHR30614:SF0">
    <property type="entry name" value="L-CYSTINE TRANSPORT SYSTEM PERMEASE PROTEIN TCYL"/>
    <property type="match status" value="1"/>
</dbReference>
<dbReference type="NCBIfam" id="TIGR01726">
    <property type="entry name" value="HEQRo_perm_3TM"/>
    <property type="match status" value="1"/>
</dbReference>
<keyword evidence="12" id="KW-1185">Reference proteome</keyword>
<dbReference type="InterPro" id="IPR035906">
    <property type="entry name" value="MetI-like_sf"/>
</dbReference>
<evidence type="ECO:0000256" key="1">
    <source>
        <dbReference type="ARBA" id="ARBA00004651"/>
    </source>
</evidence>
<evidence type="ECO:0000256" key="8">
    <source>
        <dbReference type="RuleBase" id="RU363032"/>
    </source>
</evidence>
<organism evidence="11 12">
    <name type="scientific">Kitasatospora herbaricolor</name>
    <dbReference type="NCBI Taxonomy" id="68217"/>
    <lineage>
        <taxon>Bacteria</taxon>
        <taxon>Bacillati</taxon>
        <taxon>Actinomycetota</taxon>
        <taxon>Actinomycetes</taxon>
        <taxon>Kitasatosporales</taxon>
        <taxon>Streptomycetaceae</taxon>
        <taxon>Kitasatospora</taxon>
    </lineage>
</organism>
<dbReference type="RefSeq" id="WP_329498025.1">
    <property type="nucleotide sequence ID" value="NZ_CP108460.1"/>
</dbReference>
<feature type="transmembrane region" description="Helical" evidence="8">
    <location>
        <begin position="262"/>
        <end position="283"/>
    </location>
</feature>
<dbReference type="InterPro" id="IPR000515">
    <property type="entry name" value="MetI-like"/>
</dbReference>
<protein>
    <submittedName>
        <fullName evidence="11">Amino acid ABC transporter permease</fullName>
    </submittedName>
</protein>
<keyword evidence="6 8" id="KW-1133">Transmembrane helix</keyword>
<feature type="region of interest" description="Disordered" evidence="9">
    <location>
        <begin position="1"/>
        <end position="58"/>
    </location>
</feature>
<evidence type="ECO:0000259" key="10">
    <source>
        <dbReference type="PROSITE" id="PS50928"/>
    </source>
</evidence>
<dbReference type="SUPFAM" id="SSF161098">
    <property type="entry name" value="MetI-like"/>
    <property type="match status" value="1"/>
</dbReference>
<evidence type="ECO:0000313" key="11">
    <source>
        <dbReference type="EMBL" id="WUS56886.1"/>
    </source>
</evidence>
<gene>
    <name evidence="11" type="ORF">OG469_16040</name>
</gene>
<sequence>MATPQDVLPPSGPPPLSETPLSRTPLSKTPAAEAETLTGPPAKPSSPAEPAPADPPIDAPVVARRRPWQWVSAAAALLLLAMAVNSVVRNKAFQWDVVAAYFTSTSVLDGLVLTLWLTAATLSLGFVLGTVLATMRLSGNPVLRTLSWGYIWLFRSTPPLVQLLFFFNIGALYPTLGLGIPFGPEFITFRTVNLLGPTLTAVIGLTLLEAAYAAEVVRGGILSVDRGQLEAAQALGLGRGRVLRRIVIPQAMRSIVPTAGNMLISALKGTSIVSVLAVSDLLYSVQLVYNQTYQVIPMLVVATIWYLVVTTVLSTGQYYVERHYARGATREGLPPTPLQRARAGLRRLQRSVDAEEAR</sequence>
<feature type="compositionally biased region" description="Pro residues" evidence="9">
    <location>
        <begin position="41"/>
        <end position="58"/>
    </location>
</feature>
<comment type="subcellular location">
    <subcellularLocation>
        <location evidence="1 8">Cell membrane</location>
        <topology evidence="1 8">Multi-pass membrane protein</topology>
    </subcellularLocation>
</comment>
<evidence type="ECO:0000313" key="12">
    <source>
        <dbReference type="Proteomes" id="UP001432014"/>
    </source>
</evidence>
<dbReference type="PANTHER" id="PTHR30614">
    <property type="entry name" value="MEMBRANE COMPONENT OF AMINO ACID ABC TRANSPORTER"/>
    <property type="match status" value="1"/>
</dbReference>
<feature type="transmembrane region" description="Helical" evidence="8">
    <location>
        <begin position="160"/>
        <end position="182"/>
    </location>
</feature>
<evidence type="ECO:0000256" key="9">
    <source>
        <dbReference type="SAM" id="MobiDB-lite"/>
    </source>
</evidence>
<proteinExistence type="inferred from homology"/>
<evidence type="ECO:0000256" key="6">
    <source>
        <dbReference type="ARBA" id="ARBA00022989"/>
    </source>
</evidence>
<accession>A0ABZ1W7T0</accession>
<feature type="transmembrane region" description="Helical" evidence="8">
    <location>
        <begin position="295"/>
        <end position="320"/>
    </location>
</feature>
<evidence type="ECO:0000256" key="5">
    <source>
        <dbReference type="ARBA" id="ARBA00022970"/>
    </source>
</evidence>